<protein>
    <recommendedName>
        <fullName evidence="1">DUF6894 domain-containing protein</fullName>
    </recommendedName>
</protein>
<comment type="caution">
    <text evidence="2">The sequence shown here is derived from an EMBL/GenBank/DDBJ whole genome shotgun (WGS) entry which is preliminary data.</text>
</comment>
<dbReference type="InterPro" id="IPR054189">
    <property type="entry name" value="DUF6894"/>
</dbReference>
<dbReference type="Pfam" id="PF21834">
    <property type="entry name" value="DUF6894"/>
    <property type="match status" value="1"/>
</dbReference>
<dbReference type="Proteomes" id="UP000441523">
    <property type="component" value="Unassembled WGS sequence"/>
</dbReference>
<evidence type="ECO:0000313" key="2">
    <source>
        <dbReference type="EMBL" id="KAB1071211.1"/>
    </source>
</evidence>
<evidence type="ECO:0000259" key="1">
    <source>
        <dbReference type="Pfam" id="PF21834"/>
    </source>
</evidence>
<gene>
    <name evidence="2" type="ORF">F6X51_20190</name>
</gene>
<sequence length="79" mass="9114">MSLYFFDVHDGTHRFDDSGTECTSLEQARLQAKRLLPDLVREQADGDQERHTYTVLVTDADHRPVYSATLSFTGLWLIR</sequence>
<name>A0A6N6MMV8_9HYPH</name>
<proteinExistence type="predicted"/>
<keyword evidence="3" id="KW-1185">Reference proteome</keyword>
<dbReference type="EMBL" id="VZZJ01000020">
    <property type="protein sequence ID" value="KAB1071211.1"/>
    <property type="molecule type" value="Genomic_DNA"/>
</dbReference>
<organism evidence="2 3">
    <name type="scientific">Methylobacterium planeticum</name>
    <dbReference type="NCBI Taxonomy" id="2615211"/>
    <lineage>
        <taxon>Bacteria</taxon>
        <taxon>Pseudomonadati</taxon>
        <taxon>Pseudomonadota</taxon>
        <taxon>Alphaproteobacteria</taxon>
        <taxon>Hyphomicrobiales</taxon>
        <taxon>Methylobacteriaceae</taxon>
        <taxon>Methylobacterium</taxon>
    </lineage>
</organism>
<reference evidence="2 3" key="1">
    <citation type="submission" date="2019-09" db="EMBL/GenBank/DDBJ databases">
        <title>YIM 132548 draft genome.</title>
        <authorList>
            <person name="Jiang L."/>
        </authorList>
    </citation>
    <scope>NUCLEOTIDE SEQUENCE [LARGE SCALE GENOMIC DNA]</scope>
    <source>
        <strain evidence="2 3">YIM 132548</strain>
    </source>
</reference>
<feature type="domain" description="DUF6894" evidence="1">
    <location>
        <begin position="3"/>
        <end position="71"/>
    </location>
</feature>
<accession>A0A6N6MMV8</accession>
<evidence type="ECO:0000313" key="3">
    <source>
        <dbReference type="Proteomes" id="UP000441523"/>
    </source>
</evidence>
<dbReference type="RefSeq" id="WP_150965469.1">
    <property type="nucleotide sequence ID" value="NZ_VZZJ01000020.1"/>
</dbReference>
<dbReference type="AlphaFoldDB" id="A0A6N6MMV8"/>